<keyword evidence="5" id="KW-0479">Metal-binding</keyword>
<keyword evidence="3" id="KW-0639">Primosome</keyword>
<evidence type="ECO:0000256" key="5">
    <source>
        <dbReference type="ARBA" id="ARBA00022723"/>
    </source>
</evidence>
<keyword evidence="6" id="KW-0408">Iron</keyword>
<dbReference type="CDD" id="cd06560">
    <property type="entry name" value="PriL"/>
    <property type="match status" value="1"/>
</dbReference>
<dbReference type="AlphaFoldDB" id="A0A075FMX9"/>
<dbReference type="GO" id="GO:0046872">
    <property type="term" value="F:metal ion binding"/>
    <property type="evidence" value="ECO:0007669"/>
    <property type="project" value="UniProtKB-KW"/>
</dbReference>
<keyword evidence="2" id="KW-0004">4Fe-4S</keyword>
<comment type="cofactor">
    <cofactor evidence="1">
        <name>[4Fe-4S] cluster</name>
        <dbReference type="ChEBI" id="CHEBI:49883"/>
    </cofactor>
</comment>
<dbReference type="GO" id="GO:1990077">
    <property type="term" value="C:primosome complex"/>
    <property type="evidence" value="ECO:0007669"/>
    <property type="project" value="UniProtKB-KW"/>
</dbReference>
<protein>
    <submittedName>
        <fullName evidence="10">DNA primase large subunit (PRI2)</fullName>
    </submittedName>
</protein>
<evidence type="ECO:0000256" key="2">
    <source>
        <dbReference type="ARBA" id="ARBA00022485"/>
    </source>
</evidence>
<evidence type="ECO:0000256" key="4">
    <source>
        <dbReference type="ARBA" id="ARBA00022705"/>
    </source>
</evidence>
<dbReference type="GO" id="GO:0051539">
    <property type="term" value="F:4 iron, 4 sulfur cluster binding"/>
    <property type="evidence" value="ECO:0007669"/>
    <property type="project" value="UniProtKB-KW"/>
</dbReference>
<dbReference type="GO" id="GO:0003899">
    <property type="term" value="F:DNA-directed RNA polymerase activity"/>
    <property type="evidence" value="ECO:0007669"/>
    <property type="project" value="InterPro"/>
</dbReference>
<proteinExistence type="predicted"/>
<feature type="domain" description="DNA primase large subunit C-terminal" evidence="9">
    <location>
        <begin position="239"/>
        <end position="324"/>
    </location>
</feature>
<feature type="compositionally biased region" description="Low complexity" evidence="8">
    <location>
        <begin position="361"/>
        <end position="379"/>
    </location>
</feature>
<dbReference type="Pfam" id="PF04104">
    <property type="entry name" value="DNA_primase_lrg"/>
    <property type="match status" value="1"/>
</dbReference>
<evidence type="ECO:0000256" key="1">
    <source>
        <dbReference type="ARBA" id="ARBA00001966"/>
    </source>
</evidence>
<dbReference type="GO" id="GO:0006269">
    <property type="term" value="P:DNA replication, synthesis of primer"/>
    <property type="evidence" value="ECO:0007669"/>
    <property type="project" value="UniProtKB-KW"/>
</dbReference>
<feature type="region of interest" description="Disordered" evidence="8">
    <location>
        <begin position="348"/>
        <end position="395"/>
    </location>
</feature>
<name>A0A075FMX9_9EURY</name>
<dbReference type="InterPro" id="IPR058560">
    <property type="entry name" value="DNA_primase_C"/>
</dbReference>
<dbReference type="InterPro" id="IPR023642">
    <property type="entry name" value="DNA_primase_lsu_PriL"/>
</dbReference>
<organism evidence="10">
    <name type="scientific">uncultured marine group II/III euryarchaeote AD1000_105_G07</name>
    <dbReference type="NCBI Taxonomy" id="1457714"/>
    <lineage>
        <taxon>Archaea</taxon>
        <taxon>Methanobacteriati</taxon>
        <taxon>Methanobacteriota</taxon>
        <taxon>environmental samples</taxon>
    </lineage>
</organism>
<evidence type="ECO:0000256" key="8">
    <source>
        <dbReference type="SAM" id="MobiDB-lite"/>
    </source>
</evidence>
<keyword evidence="7" id="KW-0411">Iron-sulfur</keyword>
<sequence>MQSLLRDNQVDFETLVNGDWMEEVRARGNLRMLESIKHDEGVNVETRLDIHTEYGQMIEGLGFYYAMFVVCASFDERLMKRWIEGEATRADALLGSSVDAETFDLVARTYLSDFRLQQTESASTSIHTTRAPIELFQIPMADFIELSPRITGTYWRLSNRPLRDGWVTMDPASGENSRERLARLLKERIREVLIARCSANMERLDEETAAKLAEPVGKIVAELQSQRSHDVQVTAANEGDWPPCMAAAINELNAGENVNHAGRRFLGNMSRALGLSREECSSFFVNAPDYKAETTEYQVNQLYSTEYTPEKCDTLRLHARCPVASGLVDDQLCRREWLTHPLKYVRAKQRRRMRDEPPPEAFAEPQPAAATTAEITAEPQIPDEAPSKADSQDNA</sequence>
<evidence type="ECO:0000256" key="7">
    <source>
        <dbReference type="ARBA" id="ARBA00023014"/>
    </source>
</evidence>
<evidence type="ECO:0000313" key="10">
    <source>
        <dbReference type="EMBL" id="AIE91072.1"/>
    </source>
</evidence>
<evidence type="ECO:0000259" key="9">
    <source>
        <dbReference type="Pfam" id="PF04104"/>
    </source>
</evidence>
<keyword evidence="4" id="KW-0235">DNA replication</keyword>
<evidence type="ECO:0000256" key="3">
    <source>
        <dbReference type="ARBA" id="ARBA00022515"/>
    </source>
</evidence>
<feature type="compositionally biased region" description="Basic and acidic residues" evidence="8">
    <location>
        <begin position="385"/>
        <end position="395"/>
    </location>
</feature>
<evidence type="ECO:0000256" key="6">
    <source>
        <dbReference type="ARBA" id="ARBA00023004"/>
    </source>
</evidence>
<dbReference type="SUPFAM" id="SSF140914">
    <property type="entry name" value="PriB N-terminal domain-like"/>
    <property type="match status" value="1"/>
</dbReference>
<accession>A0A075FMX9</accession>
<gene>
    <name evidence="10" type="primary">PRI2</name>
</gene>
<dbReference type="EMBL" id="KF900327">
    <property type="protein sequence ID" value="AIE91072.1"/>
    <property type="molecule type" value="Genomic_DNA"/>
</dbReference>
<reference evidence="10" key="1">
    <citation type="journal article" date="2014" name="Genome Biol. Evol.">
        <title>Pangenome evidence for extensive interdomain horizontal transfer affecting lineage core and shell genes in uncultured planktonic thaumarchaeota and euryarchaeota.</title>
        <authorList>
            <person name="Deschamps P."/>
            <person name="Zivanovic Y."/>
            <person name="Moreira D."/>
            <person name="Rodriguez-Valera F."/>
            <person name="Lopez-Garcia P."/>
        </authorList>
    </citation>
    <scope>NUCLEOTIDE SEQUENCE</scope>
</reference>